<dbReference type="Proteomes" id="UP000244090">
    <property type="component" value="Unassembled WGS sequence"/>
</dbReference>
<dbReference type="Gene3D" id="1.25.40.10">
    <property type="entry name" value="Tetratricopeptide repeat domain"/>
    <property type="match status" value="1"/>
</dbReference>
<keyword evidence="2" id="KW-0812">Transmembrane</keyword>
<feature type="transmembrane region" description="Helical" evidence="2">
    <location>
        <begin position="82"/>
        <end position="100"/>
    </location>
</feature>
<dbReference type="InterPro" id="IPR011990">
    <property type="entry name" value="TPR-like_helical_dom_sf"/>
</dbReference>
<evidence type="ECO:0000313" key="4">
    <source>
        <dbReference type="Proteomes" id="UP000244090"/>
    </source>
</evidence>
<reference evidence="3 4" key="1">
    <citation type="submission" date="2018-04" db="EMBL/GenBank/DDBJ databases">
        <title>Genomic Encyclopedia of Archaeal and Bacterial Type Strains, Phase II (KMG-II): from individual species to whole genera.</title>
        <authorList>
            <person name="Goeker M."/>
        </authorList>
    </citation>
    <scope>NUCLEOTIDE SEQUENCE [LARGE SCALE GENOMIC DNA]</scope>
    <source>
        <strain evidence="3 4">DSM 25731</strain>
    </source>
</reference>
<keyword evidence="2" id="KW-0472">Membrane</keyword>
<dbReference type="Pfam" id="PF13432">
    <property type="entry name" value="TPR_16"/>
    <property type="match status" value="1"/>
</dbReference>
<feature type="transmembrane region" description="Helical" evidence="2">
    <location>
        <begin position="12"/>
        <end position="30"/>
    </location>
</feature>
<keyword evidence="2" id="KW-1133">Transmembrane helix</keyword>
<comment type="caution">
    <text evidence="3">The sequence shown here is derived from an EMBL/GenBank/DDBJ whole genome shotgun (WGS) entry which is preliminary data.</text>
</comment>
<dbReference type="PROSITE" id="PS50005">
    <property type="entry name" value="TPR"/>
    <property type="match status" value="1"/>
</dbReference>
<dbReference type="SUPFAM" id="SSF48452">
    <property type="entry name" value="TPR-like"/>
    <property type="match status" value="1"/>
</dbReference>
<feature type="repeat" description="TPR" evidence="1">
    <location>
        <begin position="208"/>
        <end position="241"/>
    </location>
</feature>
<evidence type="ECO:0000256" key="2">
    <source>
        <dbReference type="SAM" id="Phobius"/>
    </source>
</evidence>
<organism evidence="3 4">
    <name type="scientific">Kordia periserrulae</name>
    <dbReference type="NCBI Taxonomy" id="701523"/>
    <lineage>
        <taxon>Bacteria</taxon>
        <taxon>Pseudomonadati</taxon>
        <taxon>Bacteroidota</taxon>
        <taxon>Flavobacteriia</taxon>
        <taxon>Flavobacteriales</taxon>
        <taxon>Flavobacteriaceae</taxon>
        <taxon>Kordia</taxon>
    </lineage>
</organism>
<accession>A0A2T6C103</accession>
<sequence length="301" mass="33466">MQNIEKYQINKLLILLKNFIFAHINIQYMATYKKRGYKVKTKVEKEKEVSAEEIESTTAEVFNTLDEKASKTEEWVAKNQKFIFIGIGAIAVVLLGYLIYTKIFAAPKEVEAANEVYQANSYFNEALNVDLSQNLVAGIATRDSLFNLALNGGEGKYGYLKIISEYGGTNAANLANYSAGIAYLNLNKYEDAIKHLQEFSSDDVIIGAKAKGAIGDAFVQLGQLDDALDYYEKAFKHSTNEATTPIYLLKAGITALNMETPQPAKALEYFKRIEDEYASFKTTADGKLLDVYIGKAEALSK</sequence>
<dbReference type="EMBL" id="QBKT01000003">
    <property type="protein sequence ID" value="PTX61982.1"/>
    <property type="molecule type" value="Genomic_DNA"/>
</dbReference>
<keyword evidence="4" id="KW-1185">Reference proteome</keyword>
<protein>
    <submittedName>
        <fullName evidence="3">Uncharacterized protein</fullName>
    </submittedName>
</protein>
<dbReference type="AlphaFoldDB" id="A0A2T6C103"/>
<evidence type="ECO:0000313" key="3">
    <source>
        <dbReference type="EMBL" id="PTX61982.1"/>
    </source>
</evidence>
<name>A0A2T6C103_9FLAO</name>
<proteinExistence type="predicted"/>
<gene>
    <name evidence="3" type="ORF">C8N46_10379</name>
</gene>
<evidence type="ECO:0000256" key="1">
    <source>
        <dbReference type="PROSITE-ProRule" id="PRU00339"/>
    </source>
</evidence>
<keyword evidence="1" id="KW-0802">TPR repeat</keyword>
<dbReference type="InterPro" id="IPR019734">
    <property type="entry name" value="TPR_rpt"/>
</dbReference>
<dbReference type="OrthoDB" id="9808622at2"/>